<evidence type="ECO:0000313" key="6">
    <source>
        <dbReference type="EMBL" id="TCU95397.1"/>
    </source>
</evidence>
<organism evidence="6 7">
    <name type="scientific">Roseateles saccharophilus</name>
    <name type="common">Pseudomonas saccharophila</name>
    <dbReference type="NCBI Taxonomy" id="304"/>
    <lineage>
        <taxon>Bacteria</taxon>
        <taxon>Pseudomonadati</taxon>
        <taxon>Pseudomonadota</taxon>
        <taxon>Betaproteobacteria</taxon>
        <taxon>Burkholderiales</taxon>
        <taxon>Sphaerotilaceae</taxon>
        <taxon>Roseateles</taxon>
    </lineage>
</organism>
<accession>A0A4R3UX79</accession>
<dbReference type="InterPro" id="IPR004843">
    <property type="entry name" value="Calcineurin-like_PHP"/>
</dbReference>
<evidence type="ECO:0000256" key="2">
    <source>
        <dbReference type="ARBA" id="ARBA00022801"/>
    </source>
</evidence>
<dbReference type="PANTHER" id="PTHR42988:SF2">
    <property type="entry name" value="CYCLIC NUCLEOTIDE PHOSPHODIESTERASE CBUA0032-RELATED"/>
    <property type="match status" value="1"/>
</dbReference>
<reference evidence="6 7" key="1">
    <citation type="submission" date="2019-03" db="EMBL/GenBank/DDBJ databases">
        <title>Genomic Encyclopedia of Type Strains, Phase IV (KMG-IV): sequencing the most valuable type-strain genomes for metagenomic binning, comparative biology and taxonomic classification.</title>
        <authorList>
            <person name="Goeker M."/>
        </authorList>
    </citation>
    <scope>NUCLEOTIDE SEQUENCE [LARGE SCALE GENOMIC DNA]</scope>
    <source>
        <strain evidence="6 7">DSM 654</strain>
    </source>
</reference>
<dbReference type="GO" id="GO:0046872">
    <property type="term" value="F:metal ion binding"/>
    <property type="evidence" value="ECO:0007669"/>
    <property type="project" value="UniProtKB-KW"/>
</dbReference>
<dbReference type="Proteomes" id="UP000295110">
    <property type="component" value="Unassembled WGS sequence"/>
</dbReference>
<dbReference type="EMBL" id="SMBU01000015">
    <property type="protein sequence ID" value="TCU95397.1"/>
    <property type="molecule type" value="Genomic_DNA"/>
</dbReference>
<comment type="caution">
    <text evidence="6">The sequence shown here is derived from an EMBL/GenBank/DDBJ whole genome shotgun (WGS) entry which is preliminary data.</text>
</comment>
<proteinExistence type="inferred from homology"/>
<dbReference type="InterPro" id="IPR029052">
    <property type="entry name" value="Metallo-depent_PP-like"/>
</dbReference>
<dbReference type="InterPro" id="IPR042281">
    <property type="entry name" value="GpdQ_beta-strand"/>
</dbReference>
<evidence type="ECO:0000256" key="4">
    <source>
        <dbReference type="ARBA" id="ARBA00025742"/>
    </source>
</evidence>
<dbReference type="Gene3D" id="3.30.750.180">
    <property type="entry name" value="GpdQ, beta-strand dimerisation domain"/>
    <property type="match status" value="1"/>
</dbReference>
<dbReference type="Gene3D" id="3.60.21.40">
    <property type="entry name" value="GpdQ, catalytic alpha/beta sandwich domain"/>
    <property type="match status" value="1"/>
</dbReference>
<dbReference type="AlphaFoldDB" id="A0A4R3UX79"/>
<dbReference type="InterPro" id="IPR042283">
    <property type="entry name" value="GpdQ_catalytic"/>
</dbReference>
<comment type="similarity">
    <text evidence="4">Belongs to the cyclic nucleotide phosphodiesterase class-III family.</text>
</comment>
<evidence type="ECO:0000256" key="1">
    <source>
        <dbReference type="ARBA" id="ARBA00022723"/>
    </source>
</evidence>
<dbReference type="InterPro" id="IPR050884">
    <property type="entry name" value="CNP_phosphodiesterase-III"/>
</dbReference>
<evidence type="ECO:0000313" key="7">
    <source>
        <dbReference type="Proteomes" id="UP000295110"/>
    </source>
</evidence>
<feature type="domain" description="Calcineurin-like phosphoesterase" evidence="5">
    <location>
        <begin position="9"/>
        <end position="210"/>
    </location>
</feature>
<dbReference type="RefSeq" id="WP_132572626.1">
    <property type="nucleotide sequence ID" value="NZ_CBCSGL010000082.1"/>
</dbReference>
<evidence type="ECO:0000256" key="3">
    <source>
        <dbReference type="ARBA" id="ARBA00023004"/>
    </source>
</evidence>
<evidence type="ECO:0000259" key="5">
    <source>
        <dbReference type="Pfam" id="PF00149"/>
    </source>
</evidence>
<name>A0A4R3UX79_ROSSA</name>
<dbReference type="SUPFAM" id="SSF56300">
    <property type="entry name" value="Metallo-dependent phosphatases"/>
    <property type="match status" value="1"/>
</dbReference>
<dbReference type="GO" id="GO:0016787">
    <property type="term" value="F:hydrolase activity"/>
    <property type="evidence" value="ECO:0007669"/>
    <property type="project" value="UniProtKB-KW"/>
</dbReference>
<dbReference type="Pfam" id="PF00149">
    <property type="entry name" value="Metallophos"/>
    <property type="match status" value="1"/>
</dbReference>
<protein>
    <submittedName>
        <fullName evidence="6">3',5'-cyclic AMP phosphodiesterase CpdA</fullName>
    </submittedName>
</protein>
<gene>
    <name evidence="6" type="ORF">EV671_101589</name>
</gene>
<keyword evidence="2" id="KW-0378">Hydrolase</keyword>
<keyword evidence="3" id="KW-0408">Iron</keyword>
<keyword evidence="1" id="KW-0479">Metal-binding</keyword>
<dbReference type="PANTHER" id="PTHR42988">
    <property type="entry name" value="PHOSPHOHYDROLASE"/>
    <property type="match status" value="1"/>
</dbReference>
<sequence>MDATPYLLVQLSDPHITRPGRLVCGRVDTAAALRHAVARVLQIRPRPVAVLISGDLVDAGHAAEYTQLRELLTPLLDAGLPLALLPGNHDARGPLQAAFAGLPGVHCGQPGAAAIQYALDLPGPLRLVVLDSLVSGRPHGGFDDARLDEARALLAERPSMPTVVALHHPPHATGLAAMDAMALQQGLEGFEALIAEHPQVQRVVCGHLHRMTLGRVAHASVVSAPSTAHQLALELAPDAPLAAALETPGWLVHAWGPGLELVTHLAQAGNPEVIPDI</sequence>
<dbReference type="OrthoDB" id="9784378at2"/>
<keyword evidence="7" id="KW-1185">Reference proteome</keyword>